<dbReference type="FunFam" id="1.10.10.10:FF:000214">
    <property type="entry name" value="Methylated-DNA--protein-cysteine methyltransferase"/>
    <property type="match status" value="1"/>
</dbReference>
<reference evidence="11 12" key="1">
    <citation type="submission" date="2020-04" db="EMBL/GenBank/DDBJ databases">
        <title>Gordonia sp. nov. TBRC 11910.</title>
        <authorList>
            <person name="Suriyachadkun C."/>
        </authorList>
    </citation>
    <scope>NUCLEOTIDE SEQUENCE [LARGE SCALE GENOMIC DNA]</scope>
    <source>
        <strain evidence="11 12">TBRC 11910</strain>
    </source>
</reference>
<dbReference type="PANTHER" id="PTHR10815:SF5">
    <property type="entry name" value="METHYLATED-DNA--PROTEIN-CYSTEINE METHYLTRANSFERASE"/>
    <property type="match status" value="1"/>
</dbReference>
<evidence type="ECO:0000256" key="2">
    <source>
        <dbReference type="ARBA" id="ARBA00008711"/>
    </source>
</evidence>
<evidence type="ECO:0000256" key="4">
    <source>
        <dbReference type="ARBA" id="ARBA00022603"/>
    </source>
</evidence>
<proteinExistence type="inferred from homology"/>
<dbReference type="Proteomes" id="UP000550729">
    <property type="component" value="Unassembled WGS sequence"/>
</dbReference>
<feature type="domain" description="Methylguanine DNA methyltransferase ribonuclease-like" evidence="10">
    <location>
        <begin position="2"/>
        <end position="80"/>
    </location>
</feature>
<dbReference type="InterPro" id="IPR036388">
    <property type="entry name" value="WH-like_DNA-bd_sf"/>
</dbReference>
<comment type="caution">
    <text evidence="11">The sequence shown here is derived from an EMBL/GenBank/DDBJ whole genome shotgun (WGS) entry which is preliminary data.</text>
</comment>
<dbReference type="AlphaFoldDB" id="A0A848KTM9"/>
<evidence type="ECO:0000259" key="9">
    <source>
        <dbReference type="Pfam" id="PF01035"/>
    </source>
</evidence>
<dbReference type="InterPro" id="IPR014048">
    <property type="entry name" value="MethylDNA_cys_MeTrfase_DNA-bd"/>
</dbReference>
<evidence type="ECO:0000256" key="8">
    <source>
        <dbReference type="ARBA" id="ARBA00049348"/>
    </source>
</evidence>
<keyword evidence="5 11" id="KW-0808">Transferase</keyword>
<dbReference type="PANTHER" id="PTHR10815">
    <property type="entry name" value="METHYLATED-DNA--PROTEIN-CYSTEINE METHYLTRANSFERASE"/>
    <property type="match status" value="1"/>
</dbReference>
<gene>
    <name evidence="11" type="ORF">HH308_03285</name>
</gene>
<comment type="similarity">
    <text evidence="2">Belongs to the MGMT family.</text>
</comment>
<evidence type="ECO:0000256" key="3">
    <source>
        <dbReference type="ARBA" id="ARBA00011918"/>
    </source>
</evidence>
<dbReference type="InterPro" id="IPR008332">
    <property type="entry name" value="MethylG_MeTrfase_N"/>
</dbReference>
<evidence type="ECO:0000259" key="10">
    <source>
        <dbReference type="Pfam" id="PF02870"/>
    </source>
</evidence>
<organism evidence="11 12">
    <name type="scientific">Gordonia asplenii</name>
    <dbReference type="NCBI Taxonomy" id="2725283"/>
    <lineage>
        <taxon>Bacteria</taxon>
        <taxon>Bacillati</taxon>
        <taxon>Actinomycetota</taxon>
        <taxon>Actinomycetes</taxon>
        <taxon>Mycobacteriales</taxon>
        <taxon>Gordoniaceae</taxon>
        <taxon>Gordonia</taxon>
    </lineage>
</organism>
<dbReference type="RefSeq" id="WP_170192740.1">
    <property type="nucleotide sequence ID" value="NZ_JABBNB010000002.1"/>
</dbReference>
<dbReference type="CDD" id="cd06445">
    <property type="entry name" value="ATase"/>
    <property type="match status" value="1"/>
</dbReference>
<dbReference type="Pfam" id="PF01035">
    <property type="entry name" value="DNA_binding_1"/>
    <property type="match status" value="1"/>
</dbReference>
<dbReference type="Gene3D" id="3.30.160.70">
    <property type="entry name" value="Methylated DNA-protein cysteine methyltransferase domain"/>
    <property type="match status" value="1"/>
</dbReference>
<evidence type="ECO:0000256" key="1">
    <source>
        <dbReference type="ARBA" id="ARBA00001286"/>
    </source>
</evidence>
<dbReference type="NCBIfam" id="TIGR00589">
    <property type="entry name" value="ogt"/>
    <property type="match status" value="1"/>
</dbReference>
<name>A0A848KTM9_9ACTN</name>
<dbReference type="GO" id="GO:0003908">
    <property type="term" value="F:methylated-DNA-[protein]-cysteine S-methyltransferase activity"/>
    <property type="evidence" value="ECO:0007669"/>
    <property type="project" value="UniProtKB-EC"/>
</dbReference>
<sequence length="173" mass="18583">MLRHTLIDSPLGAIRLVADDAASGADSLIGLYFDASYDGAGAQHGPRVSCEVDEFLARVAGQLADYFAGVRRAFDIPIDLRGNDFQVRVWEQIAAIEFGHTRTYGEVARDLGGVGLAQAVGRAAGQNPVGIVVGCHRVVGADGKLVGYAGGLKRKRYLLDLEEPREVKESRLF</sequence>
<evidence type="ECO:0000256" key="6">
    <source>
        <dbReference type="ARBA" id="ARBA00022763"/>
    </source>
</evidence>
<feature type="domain" description="Methylated-DNA-[protein]-cysteine S-methyltransferase DNA binding" evidence="9">
    <location>
        <begin position="84"/>
        <end position="163"/>
    </location>
</feature>
<keyword evidence="12" id="KW-1185">Reference proteome</keyword>
<evidence type="ECO:0000313" key="11">
    <source>
        <dbReference type="EMBL" id="NMO00235.1"/>
    </source>
</evidence>
<dbReference type="SUPFAM" id="SSF53155">
    <property type="entry name" value="Methylated DNA-protein cysteine methyltransferase domain"/>
    <property type="match status" value="1"/>
</dbReference>
<protein>
    <recommendedName>
        <fullName evidence="3">methylated-DNA--[protein]-cysteine S-methyltransferase</fullName>
        <ecNumber evidence="3">2.1.1.63</ecNumber>
    </recommendedName>
</protein>
<comment type="catalytic activity">
    <reaction evidence="1">
        <text>a 4-O-methyl-thymidine in DNA + L-cysteinyl-[protein] = a thymidine in DNA + S-methyl-L-cysteinyl-[protein]</text>
        <dbReference type="Rhea" id="RHEA:53428"/>
        <dbReference type="Rhea" id="RHEA-COMP:10131"/>
        <dbReference type="Rhea" id="RHEA-COMP:10132"/>
        <dbReference type="Rhea" id="RHEA-COMP:13555"/>
        <dbReference type="Rhea" id="RHEA-COMP:13556"/>
        <dbReference type="ChEBI" id="CHEBI:29950"/>
        <dbReference type="ChEBI" id="CHEBI:82612"/>
        <dbReference type="ChEBI" id="CHEBI:137386"/>
        <dbReference type="ChEBI" id="CHEBI:137387"/>
        <dbReference type="EC" id="2.1.1.63"/>
    </reaction>
</comment>
<dbReference type="GO" id="GO:0032259">
    <property type="term" value="P:methylation"/>
    <property type="evidence" value="ECO:0007669"/>
    <property type="project" value="UniProtKB-KW"/>
</dbReference>
<evidence type="ECO:0000256" key="5">
    <source>
        <dbReference type="ARBA" id="ARBA00022679"/>
    </source>
</evidence>
<evidence type="ECO:0000256" key="7">
    <source>
        <dbReference type="ARBA" id="ARBA00023204"/>
    </source>
</evidence>
<dbReference type="Gene3D" id="1.10.10.10">
    <property type="entry name" value="Winged helix-like DNA-binding domain superfamily/Winged helix DNA-binding domain"/>
    <property type="match status" value="1"/>
</dbReference>
<dbReference type="EMBL" id="JABBNB010000002">
    <property type="protein sequence ID" value="NMO00235.1"/>
    <property type="molecule type" value="Genomic_DNA"/>
</dbReference>
<evidence type="ECO:0000313" key="12">
    <source>
        <dbReference type="Proteomes" id="UP000550729"/>
    </source>
</evidence>
<keyword evidence="4 11" id="KW-0489">Methyltransferase</keyword>
<accession>A0A848KTM9</accession>
<keyword evidence="6" id="KW-0227">DNA damage</keyword>
<dbReference type="EC" id="2.1.1.63" evidence="3"/>
<dbReference type="GO" id="GO:0006281">
    <property type="term" value="P:DNA repair"/>
    <property type="evidence" value="ECO:0007669"/>
    <property type="project" value="UniProtKB-KW"/>
</dbReference>
<dbReference type="Pfam" id="PF02870">
    <property type="entry name" value="Methyltransf_1N"/>
    <property type="match status" value="1"/>
</dbReference>
<dbReference type="SUPFAM" id="SSF46767">
    <property type="entry name" value="Methylated DNA-protein cysteine methyltransferase, C-terminal domain"/>
    <property type="match status" value="1"/>
</dbReference>
<dbReference type="InterPro" id="IPR036631">
    <property type="entry name" value="MGMT_N_sf"/>
</dbReference>
<comment type="catalytic activity">
    <reaction evidence="8">
        <text>a 6-O-methyl-2'-deoxyguanosine in DNA + L-cysteinyl-[protein] = S-methyl-L-cysteinyl-[protein] + a 2'-deoxyguanosine in DNA</text>
        <dbReference type="Rhea" id="RHEA:24000"/>
        <dbReference type="Rhea" id="RHEA-COMP:10131"/>
        <dbReference type="Rhea" id="RHEA-COMP:10132"/>
        <dbReference type="Rhea" id="RHEA-COMP:11367"/>
        <dbReference type="Rhea" id="RHEA-COMP:11368"/>
        <dbReference type="ChEBI" id="CHEBI:29950"/>
        <dbReference type="ChEBI" id="CHEBI:82612"/>
        <dbReference type="ChEBI" id="CHEBI:85445"/>
        <dbReference type="ChEBI" id="CHEBI:85448"/>
        <dbReference type="EC" id="2.1.1.63"/>
    </reaction>
</comment>
<dbReference type="InterPro" id="IPR036217">
    <property type="entry name" value="MethylDNA_cys_MeTrfase_DNAb"/>
</dbReference>
<keyword evidence="7" id="KW-0234">DNA repair</keyword>